<dbReference type="STRING" id="51511.ENSCSAVP00000012674"/>
<dbReference type="GO" id="GO:0030145">
    <property type="term" value="F:manganese ion binding"/>
    <property type="evidence" value="ECO:0007669"/>
    <property type="project" value="TreeGrafter"/>
</dbReference>
<evidence type="ECO:0000256" key="4">
    <source>
        <dbReference type="PROSITE-ProRule" id="PRU00742"/>
    </source>
</evidence>
<keyword evidence="7" id="KW-1185">Reference proteome</keyword>
<dbReference type="HOGENOM" id="CLU_039478_6_4_1"/>
<dbReference type="GO" id="GO:0004053">
    <property type="term" value="F:arginase activity"/>
    <property type="evidence" value="ECO:0007669"/>
    <property type="project" value="UniProtKB-ARBA"/>
</dbReference>
<dbReference type="GO" id="GO:0005634">
    <property type="term" value="C:nucleus"/>
    <property type="evidence" value="ECO:0007669"/>
    <property type="project" value="TreeGrafter"/>
</dbReference>
<dbReference type="PANTHER" id="PTHR43782:SF3">
    <property type="entry name" value="ARGINASE"/>
    <property type="match status" value="1"/>
</dbReference>
<name>H2Z512_CIOSA</name>
<evidence type="ECO:0008006" key="8">
    <source>
        <dbReference type="Google" id="ProtNLM"/>
    </source>
</evidence>
<proteinExistence type="inferred from homology"/>
<accession>H2Z512</accession>
<dbReference type="Pfam" id="PF00491">
    <property type="entry name" value="Arginase"/>
    <property type="match status" value="1"/>
</dbReference>
<evidence type="ECO:0000256" key="1">
    <source>
        <dbReference type="ARBA" id="ARBA00022723"/>
    </source>
</evidence>
<dbReference type="PROSITE" id="PS01053">
    <property type="entry name" value="ARGINASE_1"/>
    <property type="match status" value="1"/>
</dbReference>
<dbReference type="Ensembl" id="ENSCSAVT00000012820.1">
    <property type="protein sequence ID" value="ENSCSAVP00000012674.1"/>
    <property type="gene ID" value="ENSCSAVG00000007441.1"/>
</dbReference>
<dbReference type="Gene3D" id="3.40.800.10">
    <property type="entry name" value="Ureohydrolase domain"/>
    <property type="match status" value="1"/>
</dbReference>
<keyword evidence="2 5" id="KW-0378">Hydrolase</keyword>
<sequence length="129" mass="14264">MKRHNIPHCSIREIDRNGIAHCMEKILDMINPSGNRPLHLSFDIDSVDPGIAPSTGTKVRGGLSYREAMYVCEEVARTGSLSVMDLVEVNPELGTPRESRATVAVAVDIIAHALGLSIRDTDYRRFPHN</sequence>
<reference evidence="6" key="3">
    <citation type="submission" date="2025-09" db="UniProtKB">
        <authorList>
            <consortium name="Ensembl"/>
        </authorList>
    </citation>
    <scope>IDENTIFICATION</scope>
</reference>
<dbReference type="PANTHER" id="PTHR43782">
    <property type="entry name" value="ARGINASE"/>
    <property type="match status" value="1"/>
</dbReference>
<dbReference type="GeneTree" id="ENSGT00950000183195"/>
<dbReference type="AlphaFoldDB" id="H2Z512"/>
<dbReference type="InterPro" id="IPR006035">
    <property type="entry name" value="Ureohydrolase"/>
</dbReference>
<dbReference type="Proteomes" id="UP000007875">
    <property type="component" value="Unassembled WGS sequence"/>
</dbReference>
<evidence type="ECO:0000256" key="2">
    <source>
        <dbReference type="ARBA" id="ARBA00022801"/>
    </source>
</evidence>
<evidence type="ECO:0000256" key="3">
    <source>
        <dbReference type="ARBA" id="ARBA00023211"/>
    </source>
</evidence>
<evidence type="ECO:0000256" key="5">
    <source>
        <dbReference type="RuleBase" id="RU003684"/>
    </source>
</evidence>
<organism evidence="6 7">
    <name type="scientific">Ciona savignyi</name>
    <name type="common">Pacific transparent sea squirt</name>
    <dbReference type="NCBI Taxonomy" id="51511"/>
    <lineage>
        <taxon>Eukaryota</taxon>
        <taxon>Metazoa</taxon>
        <taxon>Chordata</taxon>
        <taxon>Tunicata</taxon>
        <taxon>Ascidiacea</taxon>
        <taxon>Phlebobranchia</taxon>
        <taxon>Cionidae</taxon>
        <taxon>Ciona</taxon>
    </lineage>
</organism>
<dbReference type="eggNOG" id="KOG2965">
    <property type="taxonomic scope" value="Eukaryota"/>
</dbReference>
<dbReference type="InterPro" id="IPR020855">
    <property type="entry name" value="Ureohydrolase_Mn_BS"/>
</dbReference>
<dbReference type="GO" id="GO:0005829">
    <property type="term" value="C:cytosol"/>
    <property type="evidence" value="ECO:0007669"/>
    <property type="project" value="TreeGrafter"/>
</dbReference>
<protein>
    <recommendedName>
        <fullName evidence="8">Arginase</fullName>
    </recommendedName>
</protein>
<evidence type="ECO:0000313" key="6">
    <source>
        <dbReference type="Ensembl" id="ENSCSAVP00000012674.1"/>
    </source>
</evidence>
<reference evidence="7" key="1">
    <citation type="submission" date="2003-08" db="EMBL/GenBank/DDBJ databases">
        <authorList>
            <person name="Birren B."/>
            <person name="Nusbaum C."/>
            <person name="Abebe A."/>
            <person name="Abouelleil A."/>
            <person name="Adekoya E."/>
            <person name="Ait-zahra M."/>
            <person name="Allen N."/>
            <person name="Allen T."/>
            <person name="An P."/>
            <person name="Anderson M."/>
            <person name="Anderson S."/>
            <person name="Arachchi H."/>
            <person name="Armbruster J."/>
            <person name="Bachantsang P."/>
            <person name="Baldwin J."/>
            <person name="Barry A."/>
            <person name="Bayul T."/>
            <person name="Blitshsteyn B."/>
            <person name="Bloom T."/>
            <person name="Blye J."/>
            <person name="Boguslavskiy L."/>
            <person name="Borowsky M."/>
            <person name="Boukhgalter B."/>
            <person name="Brunache A."/>
            <person name="Butler J."/>
            <person name="Calixte N."/>
            <person name="Calvo S."/>
            <person name="Camarata J."/>
            <person name="Campo K."/>
            <person name="Chang J."/>
            <person name="Cheshatsang Y."/>
            <person name="Citroen M."/>
            <person name="Collymore A."/>
            <person name="Considine T."/>
            <person name="Cook A."/>
            <person name="Cooke P."/>
            <person name="Corum B."/>
            <person name="Cuomo C."/>
            <person name="David R."/>
            <person name="Dawoe T."/>
            <person name="Degray S."/>
            <person name="Dodge S."/>
            <person name="Dooley K."/>
            <person name="Dorje P."/>
            <person name="Dorjee K."/>
            <person name="Dorris L."/>
            <person name="Duffey N."/>
            <person name="Dupes A."/>
            <person name="Elkins T."/>
            <person name="Engels R."/>
            <person name="Erickson J."/>
            <person name="Farina A."/>
            <person name="Faro S."/>
            <person name="Ferreira P."/>
            <person name="Fischer H."/>
            <person name="Fitzgerald M."/>
            <person name="Foley K."/>
            <person name="Gage D."/>
            <person name="Galagan J."/>
            <person name="Gearin G."/>
            <person name="Gnerre S."/>
            <person name="Gnirke A."/>
            <person name="Goyette A."/>
            <person name="Graham J."/>
            <person name="Grandbois E."/>
            <person name="Gyaltsen K."/>
            <person name="Hafez N."/>
            <person name="Hagopian D."/>
            <person name="Hagos B."/>
            <person name="Hall J."/>
            <person name="Hatcher B."/>
            <person name="Heller A."/>
            <person name="Higgins H."/>
            <person name="Honan T."/>
            <person name="Horn A."/>
            <person name="Houde N."/>
            <person name="Hughes L."/>
            <person name="Hulme W."/>
            <person name="Husby E."/>
            <person name="Iliev I."/>
            <person name="Jaffe D."/>
            <person name="Jones C."/>
            <person name="Kamal M."/>
            <person name="Kamat A."/>
            <person name="Kamvysselis M."/>
            <person name="Karlsson E."/>
            <person name="Kells C."/>
            <person name="Kieu A."/>
            <person name="Kisner P."/>
            <person name="Kodira C."/>
            <person name="Kulbokas E."/>
            <person name="Labutti K."/>
            <person name="Lama D."/>
            <person name="Landers T."/>
            <person name="Leger J."/>
            <person name="Levine S."/>
            <person name="Lewis D."/>
            <person name="Lewis T."/>
            <person name="Lindblad-toh K."/>
            <person name="Liu X."/>
            <person name="Lokyitsang T."/>
            <person name="Lokyitsang Y."/>
            <person name="Lucien O."/>
            <person name="Lui A."/>
            <person name="Ma L.J."/>
            <person name="Mabbitt R."/>
            <person name="Macdonald J."/>
            <person name="Maclean C."/>
            <person name="Major J."/>
            <person name="Manning J."/>
            <person name="Marabella R."/>
            <person name="Maru K."/>
            <person name="Matthews C."/>
            <person name="Mauceli E."/>
            <person name="Mccarthy M."/>
            <person name="Mcdonough S."/>
            <person name="Mcghee T."/>
            <person name="Meldrim J."/>
            <person name="Meneus L."/>
            <person name="Mesirov J."/>
            <person name="Mihalev A."/>
            <person name="Mihova T."/>
            <person name="Mikkelsen T."/>
            <person name="Mlenga V."/>
            <person name="Moru K."/>
            <person name="Mozes J."/>
            <person name="Mulrain L."/>
            <person name="Munson G."/>
            <person name="Naylor J."/>
            <person name="Newes C."/>
            <person name="Nguyen C."/>
            <person name="Nguyen N."/>
            <person name="Nguyen T."/>
            <person name="Nicol R."/>
            <person name="Nielsen C."/>
            <person name="Nizzari M."/>
            <person name="Norbu C."/>
            <person name="Norbu N."/>
            <person name="O'donnell P."/>
            <person name="Okoawo O."/>
            <person name="O'leary S."/>
            <person name="Omotosho B."/>
            <person name="O'neill K."/>
            <person name="Osman S."/>
            <person name="Parker S."/>
            <person name="Perrin D."/>
            <person name="Phunkhang P."/>
            <person name="Piqani B."/>
            <person name="Purcell S."/>
            <person name="Rachupka T."/>
            <person name="Ramasamy U."/>
            <person name="Rameau R."/>
            <person name="Ray V."/>
            <person name="Raymond C."/>
            <person name="Retta R."/>
            <person name="Richardson S."/>
            <person name="Rise C."/>
            <person name="Rodriguez J."/>
            <person name="Rogers J."/>
            <person name="Rogov P."/>
            <person name="Rutman M."/>
            <person name="Schupbach R."/>
            <person name="Seaman C."/>
            <person name="Settipalli S."/>
            <person name="Sharpe T."/>
            <person name="Sheridan J."/>
            <person name="Sherpa N."/>
            <person name="Shi J."/>
            <person name="Smirnov S."/>
            <person name="Smith C."/>
            <person name="Sougnez C."/>
            <person name="Spencer B."/>
            <person name="Stalker J."/>
            <person name="Stange-thomann N."/>
            <person name="Stavropoulos S."/>
            <person name="Stetson K."/>
            <person name="Stone C."/>
            <person name="Stone S."/>
            <person name="Stubbs M."/>
            <person name="Talamas J."/>
            <person name="Tchuinga P."/>
            <person name="Tenzing P."/>
            <person name="Tesfaye S."/>
            <person name="Theodore J."/>
            <person name="Thoulutsang Y."/>
            <person name="Topham K."/>
            <person name="Towey S."/>
            <person name="Tsamla T."/>
            <person name="Tsomo N."/>
            <person name="Vallee D."/>
            <person name="Vassiliev H."/>
            <person name="Venkataraman V."/>
            <person name="Vinson J."/>
            <person name="Vo A."/>
            <person name="Wade C."/>
            <person name="Wang S."/>
            <person name="Wangchuk T."/>
            <person name="Wangdi T."/>
            <person name="Whittaker C."/>
            <person name="Wilkinson J."/>
            <person name="Wu Y."/>
            <person name="Wyman D."/>
            <person name="Yadav S."/>
            <person name="Yang S."/>
            <person name="Yang X."/>
            <person name="Yeager S."/>
            <person name="Yee E."/>
            <person name="Young G."/>
            <person name="Zainoun J."/>
            <person name="Zembeck L."/>
            <person name="Zimmer A."/>
            <person name="Zody M."/>
            <person name="Lander E."/>
        </authorList>
    </citation>
    <scope>NUCLEOTIDE SEQUENCE [LARGE SCALE GENOMIC DNA]</scope>
</reference>
<evidence type="ECO:0000313" key="7">
    <source>
        <dbReference type="Proteomes" id="UP000007875"/>
    </source>
</evidence>
<dbReference type="InParanoid" id="H2Z512"/>
<comment type="similarity">
    <text evidence="4 5">Belongs to the arginase family.</text>
</comment>
<reference evidence="6" key="2">
    <citation type="submission" date="2025-08" db="UniProtKB">
        <authorList>
            <consortium name="Ensembl"/>
        </authorList>
    </citation>
    <scope>IDENTIFICATION</scope>
</reference>
<keyword evidence="3" id="KW-0464">Manganese</keyword>
<dbReference type="InterPro" id="IPR023696">
    <property type="entry name" value="Ureohydrolase_dom_sf"/>
</dbReference>
<dbReference type="PROSITE" id="PS51409">
    <property type="entry name" value="ARGINASE_2"/>
    <property type="match status" value="1"/>
</dbReference>
<dbReference type="PRINTS" id="PR00116">
    <property type="entry name" value="ARGINASE"/>
</dbReference>
<dbReference type="OMA" id="VWENAIL"/>
<dbReference type="SUPFAM" id="SSF52768">
    <property type="entry name" value="Arginase/deacetylase"/>
    <property type="match status" value="1"/>
</dbReference>
<keyword evidence="1" id="KW-0479">Metal-binding</keyword>